<sequence length="58" mass="6409">MEITDIIAHKVKVKLTKPIKVTFGEIIDVETLIIKISTDTEIFGYGEACPFEPVTGES</sequence>
<organism evidence="1 2">
    <name type="scientific">Lentilactobacillus hilgardii (strain ATCC 8290 / DSM 20176 / CCUG 30140 / JCM 1155 / KCTC 3500 / NBRC 15886 / NCIMB 8040 / NRRL B-1843 / 9)</name>
    <dbReference type="NCBI Taxonomy" id="1423757"/>
    <lineage>
        <taxon>Bacteria</taxon>
        <taxon>Bacillati</taxon>
        <taxon>Bacillota</taxon>
        <taxon>Bacilli</taxon>
        <taxon>Lactobacillales</taxon>
        <taxon>Lactobacillaceae</taxon>
        <taxon>Lentilactobacillus</taxon>
    </lineage>
</organism>
<dbReference type="InterPro" id="IPR029017">
    <property type="entry name" value="Enolase-like_N"/>
</dbReference>
<accession>C0XN03</accession>
<gene>
    <name evidence="1" type="ORF">HMPREF0519_2614</name>
</gene>
<evidence type="ECO:0008006" key="3">
    <source>
        <dbReference type="Google" id="ProtNLM"/>
    </source>
</evidence>
<dbReference type="Gene3D" id="3.30.390.10">
    <property type="entry name" value="Enolase-like, N-terminal domain"/>
    <property type="match status" value="1"/>
</dbReference>
<reference evidence="1 2" key="1">
    <citation type="submission" date="2009-01" db="EMBL/GenBank/DDBJ databases">
        <authorList>
            <person name="Qin X."/>
            <person name="Bachman B."/>
            <person name="Battles P."/>
            <person name="Bell A."/>
            <person name="Bess C."/>
            <person name="Bickham C."/>
            <person name="Chaboub L."/>
            <person name="Chen D."/>
            <person name="Coyle M."/>
            <person name="Deiros D.R."/>
            <person name="Dinh H."/>
            <person name="Forbes L."/>
            <person name="Fowler G."/>
            <person name="Francisco L."/>
            <person name="Fu Q."/>
            <person name="Gubbala S."/>
            <person name="Hale W."/>
            <person name="Han Y."/>
            <person name="Hemphill L."/>
            <person name="Highlander S.K."/>
            <person name="Hirani K."/>
            <person name="Hogues M."/>
            <person name="Jackson L."/>
            <person name="Jakkamsetti A."/>
            <person name="Javaid M."/>
            <person name="Jiang H."/>
            <person name="Korchina V."/>
            <person name="Kovar C."/>
            <person name="Lara F."/>
            <person name="Lee S."/>
            <person name="Mata R."/>
            <person name="Mathew T."/>
            <person name="Moen C."/>
            <person name="Morales K."/>
            <person name="Munidasa M."/>
            <person name="Nazareth L."/>
            <person name="Ngo R."/>
            <person name="Nguyen L."/>
            <person name="Okwuonu G."/>
            <person name="Ongeri F."/>
            <person name="Patil S."/>
            <person name="Petrosino J."/>
            <person name="Pham C."/>
            <person name="Pham P."/>
            <person name="Pu L.-L."/>
            <person name="Puazo M."/>
            <person name="Raj R."/>
            <person name="Reid J."/>
            <person name="Rouhana J."/>
            <person name="Saada N."/>
            <person name="Shang Y."/>
            <person name="Simmons D."/>
            <person name="Thornton R."/>
            <person name="Warren J."/>
            <person name="Weissenberger G."/>
            <person name="Zhang J."/>
            <person name="Zhang L."/>
            <person name="Zhou C."/>
            <person name="Zhu D."/>
            <person name="Muzny D."/>
            <person name="Worley K."/>
            <person name="Gibbs R."/>
        </authorList>
    </citation>
    <scope>NUCLEOTIDE SEQUENCE [LARGE SCALE GENOMIC DNA]</scope>
    <source>
        <strain evidence="2">ATCC 8290 / DSM 20176 / CCUG 30140 / JCM 1155 / KCTC 3500 / NBRC 15886 / NCIMB 8040 / NRRL B-1843 / 9</strain>
    </source>
</reference>
<evidence type="ECO:0000313" key="2">
    <source>
        <dbReference type="Proteomes" id="UP000003752"/>
    </source>
</evidence>
<dbReference type="Proteomes" id="UP000003752">
    <property type="component" value="Unassembled WGS sequence"/>
</dbReference>
<protein>
    <recommendedName>
        <fullName evidence="3">Mandelate racemase/muconate lactonizing enzyme N-terminal domain-containing protein</fullName>
    </recommendedName>
</protein>
<feature type="non-terminal residue" evidence="1">
    <location>
        <position position="58"/>
    </location>
</feature>
<name>C0XN03_LENH9</name>
<keyword evidence="2" id="KW-1185">Reference proteome</keyword>
<proteinExistence type="predicted"/>
<dbReference type="SUPFAM" id="SSF54826">
    <property type="entry name" value="Enolase N-terminal domain-like"/>
    <property type="match status" value="1"/>
</dbReference>
<evidence type="ECO:0000313" key="1">
    <source>
        <dbReference type="EMBL" id="EEI23231.1"/>
    </source>
</evidence>
<dbReference type="AlphaFoldDB" id="C0XN03"/>
<dbReference type="HOGENOM" id="CLU_2983659_0_0_9"/>
<dbReference type="EMBL" id="ACGP01000222">
    <property type="protein sequence ID" value="EEI23231.1"/>
    <property type="molecule type" value="Genomic_DNA"/>
</dbReference>
<comment type="caution">
    <text evidence="1">The sequence shown here is derived from an EMBL/GenBank/DDBJ whole genome shotgun (WGS) entry which is preliminary data.</text>
</comment>